<dbReference type="AlphaFoldDB" id="A0A9D0ZKH2"/>
<dbReference type="InterPro" id="IPR036551">
    <property type="entry name" value="Flavin_trans-like"/>
</dbReference>
<evidence type="ECO:0000313" key="3">
    <source>
        <dbReference type="Proteomes" id="UP000824260"/>
    </source>
</evidence>
<sequence>MTDLRGVRIGCAMTGSFCTFSKVFCAFEALRDAGAELFPIMSDNAYTLDTRFGSAVGMRTRLEEICGRKIWHTLGEVEPVGPKKLLDLVLVAPCTGNSLAKLALGICDTPAVMAVKSHLRNGRPVLLAASTNDGLGRSAANIGALMGMKHIYFVPFRQDDYIGKPNSLVADMDSILEAARAALEGKQLQPLLLPGMHS</sequence>
<reference evidence="2" key="1">
    <citation type="submission" date="2020-10" db="EMBL/GenBank/DDBJ databases">
        <authorList>
            <person name="Gilroy R."/>
        </authorList>
    </citation>
    <scope>NUCLEOTIDE SEQUENCE</scope>
    <source>
        <strain evidence="2">ChiSjej6B24-2974</strain>
    </source>
</reference>
<dbReference type="SUPFAM" id="SSF52507">
    <property type="entry name" value="Homo-oligomeric flavin-containing Cys decarboxylases, HFCD"/>
    <property type="match status" value="1"/>
</dbReference>
<dbReference type="NCBIfam" id="NF006161">
    <property type="entry name" value="PRK08305.1"/>
    <property type="match status" value="1"/>
</dbReference>
<accession>A0A9D0ZKH2</accession>
<dbReference type="Pfam" id="PF02441">
    <property type="entry name" value="Flavoprotein"/>
    <property type="match status" value="1"/>
</dbReference>
<dbReference type="InterPro" id="IPR014214">
    <property type="entry name" value="Dipicolinic_acid_synth_B"/>
</dbReference>
<dbReference type="Gene3D" id="3.40.50.1950">
    <property type="entry name" value="Flavin prenyltransferase-like"/>
    <property type="match status" value="1"/>
</dbReference>
<gene>
    <name evidence="2" type="ORF">IAA52_01860</name>
</gene>
<name>A0A9D0ZKH2_9FIRM</name>
<evidence type="ECO:0000313" key="2">
    <source>
        <dbReference type="EMBL" id="HIQ81827.1"/>
    </source>
</evidence>
<evidence type="ECO:0000259" key="1">
    <source>
        <dbReference type="Pfam" id="PF02441"/>
    </source>
</evidence>
<protein>
    <submittedName>
        <fullName evidence="2">Dipicolinate synthase subunit B</fullName>
    </submittedName>
</protein>
<reference evidence="2" key="2">
    <citation type="journal article" date="2021" name="PeerJ">
        <title>Extensive microbial diversity within the chicken gut microbiome revealed by metagenomics and culture.</title>
        <authorList>
            <person name="Gilroy R."/>
            <person name="Ravi A."/>
            <person name="Getino M."/>
            <person name="Pursley I."/>
            <person name="Horton D.L."/>
            <person name="Alikhan N.F."/>
            <person name="Baker D."/>
            <person name="Gharbi K."/>
            <person name="Hall N."/>
            <person name="Watson M."/>
            <person name="Adriaenssens E.M."/>
            <person name="Foster-Nyarko E."/>
            <person name="Jarju S."/>
            <person name="Secka A."/>
            <person name="Antonio M."/>
            <person name="Oren A."/>
            <person name="Chaudhuri R.R."/>
            <person name="La Ragione R."/>
            <person name="Hildebrand F."/>
            <person name="Pallen M.J."/>
        </authorList>
    </citation>
    <scope>NUCLEOTIDE SEQUENCE</scope>
    <source>
        <strain evidence="2">ChiSjej6B24-2974</strain>
    </source>
</reference>
<feature type="domain" description="Flavoprotein" evidence="1">
    <location>
        <begin position="8"/>
        <end position="169"/>
    </location>
</feature>
<proteinExistence type="predicted"/>
<comment type="caution">
    <text evidence="2">The sequence shown here is derived from an EMBL/GenBank/DDBJ whole genome shotgun (WGS) entry which is preliminary data.</text>
</comment>
<organism evidence="2 3">
    <name type="scientific">Candidatus Pullichristensenella stercorigallinarum</name>
    <dbReference type="NCBI Taxonomy" id="2840909"/>
    <lineage>
        <taxon>Bacteria</taxon>
        <taxon>Bacillati</taxon>
        <taxon>Bacillota</taxon>
        <taxon>Clostridia</taxon>
        <taxon>Candidatus Pullichristensenella</taxon>
    </lineage>
</organism>
<dbReference type="EMBL" id="DVFZ01000020">
    <property type="protein sequence ID" value="HIQ81827.1"/>
    <property type="molecule type" value="Genomic_DNA"/>
</dbReference>
<dbReference type="Proteomes" id="UP000824260">
    <property type="component" value="Unassembled WGS sequence"/>
</dbReference>
<dbReference type="NCBIfam" id="TIGR02852">
    <property type="entry name" value="spore_dpaB"/>
    <property type="match status" value="1"/>
</dbReference>
<dbReference type="PIRSF" id="PIRSF001390">
    <property type="entry name" value="Dipicolinate_synth_subunit_B"/>
    <property type="match status" value="1"/>
</dbReference>
<dbReference type="InterPro" id="IPR003382">
    <property type="entry name" value="Flavoprotein"/>
</dbReference>
<dbReference type="GO" id="GO:0003824">
    <property type="term" value="F:catalytic activity"/>
    <property type="evidence" value="ECO:0007669"/>
    <property type="project" value="InterPro"/>
</dbReference>